<protein>
    <submittedName>
        <fullName evidence="2">Uncharacterized protein</fullName>
    </submittedName>
</protein>
<dbReference type="AlphaFoldDB" id="A0A6A6GLK4"/>
<sequence length="382" mass="43019">MDLKALLASSMLLAYVSASCQWPHDSFQQIWNAQVNVLTPECLDTSLIKVMADSYSQNVAEYRRLLATYEDQINERYGLALRNVVGERISSYFQRLGSQHWSCTWGDTGNTTIVCPRRDTIQYGNVTNWTLTNEVAFENSMAMDFGVPSDWLTRGDESFTIATGTGKPGCPPSGPCSIVWKNYPQTQEANVLRPDDVTGVLRASILQHEQVARFLRATDVELRQRIVDGDSQTQARNVTTAFALPHLMMQQALRSLKAVATEANTPSSNVNFLIAIMKVITLTTPAVSYEEASPSFLDIEQLLALTSMASQRNGVTFRAIANANDPWRIFSQYNTLLSQPPLSAFDELAIEILRVPERSRYIRFDVFDSDDLVYLDRFNRLW</sequence>
<proteinExistence type="predicted"/>
<dbReference type="PROSITE" id="PS51257">
    <property type="entry name" value="PROKAR_LIPOPROTEIN"/>
    <property type="match status" value="1"/>
</dbReference>
<evidence type="ECO:0000256" key="1">
    <source>
        <dbReference type="SAM" id="SignalP"/>
    </source>
</evidence>
<feature type="chain" id="PRO_5025391462" evidence="1">
    <location>
        <begin position="19"/>
        <end position="382"/>
    </location>
</feature>
<evidence type="ECO:0000313" key="3">
    <source>
        <dbReference type="Proteomes" id="UP000799538"/>
    </source>
</evidence>
<dbReference type="Proteomes" id="UP000799538">
    <property type="component" value="Unassembled WGS sequence"/>
</dbReference>
<accession>A0A6A6GLK4</accession>
<dbReference type="EMBL" id="ML992502">
    <property type="protein sequence ID" value="KAF2226557.1"/>
    <property type="molecule type" value="Genomic_DNA"/>
</dbReference>
<organism evidence="2 3">
    <name type="scientific">Elsinoe ampelina</name>
    <dbReference type="NCBI Taxonomy" id="302913"/>
    <lineage>
        <taxon>Eukaryota</taxon>
        <taxon>Fungi</taxon>
        <taxon>Dikarya</taxon>
        <taxon>Ascomycota</taxon>
        <taxon>Pezizomycotina</taxon>
        <taxon>Dothideomycetes</taxon>
        <taxon>Dothideomycetidae</taxon>
        <taxon>Myriangiales</taxon>
        <taxon>Elsinoaceae</taxon>
        <taxon>Elsinoe</taxon>
    </lineage>
</organism>
<keyword evidence="1" id="KW-0732">Signal</keyword>
<gene>
    <name evidence="2" type="ORF">BDZ85DRAFT_51484</name>
</gene>
<dbReference type="OrthoDB" id="3944386at2759"/>
<reference evidence="3" key="1">
    <citation type="journal article" date="2020" name="Stud. Mycol.">
        <title>101 Dothideomycetes genomes: A test case for predicting lifestyles and emergence of pathogens.</title>
        <authorList>
            <person name="Haridas S."/>
            <person name="Albert R."/>
            <person name="Binder M."/>
            <person name="Bloem J."/>
            <person name="LaButti K."/>
            <person name="Salamov A."/>
            <person name="Andreopoulos B."/>
            <person name="Baker S."/>
            <person name="Barry K."/>
            <person name="Bills G."/>
            <person name="Bluhm B."/>
            <person name="Cannon C."/>
            <person name="Castanera R."/>
            <person name="Culley D."/>
            <person name="Daum C."/>
            <person name="Ezra D."/>
            <person name="Gonzalez J."/>
            <person name="Henrissat B."/>
            <person name="Kuo A."/>
            <person name="Liang C."/>
            <person name="Lipzen A."/>
            <person name="Lutzoni F."/>
            <person name="Magnuson J."/>
            <person name="Mondo S."/>
            <person name="Nolan M."/>
            <person name="Ohm R."/>
            <person name="Pangilinan J."/>
            <person name="Park H.-J."/>
            <person name="Ramirez L."/>
            <person name="Alfaro M."/>
            <person name="Sun H."/>
            <person name="Tritt A."/>
            <person name="Yoshinaga Y."/>
            <person name="Zwiers L.-H."/>
            <person name="Turgeon B."/>
            <person name="Goodwin S."/>
            <person name="Spatafora J."/>
            <person name="Crous P."/>
            <person name="Grigoriev I."/>
        </authorList>
    </citation>
    <scope>NUCLEOTIDE SEQUENCE [LARGE SCALE GENOMIC DNA]</scope>
    <source>
        <strain evidence="3">CECT 20119</strain>
    </source>
</reference>
<keyword evidence="3" id="KW-1185">Reference proteome</keyword>
<feature type="signal peptide" evidence="1">
    <location>
        <begin position="1"/>
        <end position="18"/>
    </location>
</feature>
<evidence type="ECO:0000313" key="2">
    <source>
        <dbReference type="EMBL" id="KAF2226557.1"/>
    </source>
</evidence>
<name>A0A6A6GLK4_9PEZI</name>